<evidence type="ECO:0000256" key="5">
    <source>
        <dbReference type="SAM" id="Coils"/>
    </source>
</evidence>
<keyword evidence="4" id="KW-1003">Cell membrane</keyword>
<dbReference type="STRING" id="926571.NVIE_022890"/>
<dbReference type="Proteomes" id="UP000027093">
    <property type="component" value="Chromosome"/>
</dbReference>
<protein>
    <recommendedName>
        <fullName evidence="4">A-type ATP synthase subunit E</fullName>
    </recommendedName>
</protein>
<evidence type="ECO:0000256" key="3">
    <source>
        <dbReference type="ARBA" id="ARBA00023065"/>
    </source>
</evidence>
<dbReference type="KEGG" id="nvn:NVIE_022890"/>
<dbReference type="GO" id="GO:0042777">
    <property type="term" value="P:proton motive force-driven plasma membrane ATP synthesis"/>
    <property type="evidence" value="ECO:0007669"/>
    <property type="project" value="UniProtKB-UniRule"/>
</dbReference>
<keyword evidence="4" id="KW-0066">ATP synthesis</keyword>
<comment type="function">
    <text evidence="4">Component of the A-type ATP synthase that produces ATP from ADP in the presence of a proton gradient across the membrane.</text>
</comment>
<comment type="similarity">
    <text evidence="1 4">Belongs to the V-ATPase E subunit family.</text>
</comment>
<keyword evidence="2 4" id="KW-0813">Transport</keyword>
<evidence type="ECO:0000256" key="1">
    <source>
        <dbReference type="ARBA" id="ARBA00005901"/>
    </source>
</evidence>
<dbReference type="EMBL" id="CP007536">
    <property type="protein sequence ID" value="AIC16549.1"/>
    <property type="molecule type" value="Genomic_DNA"/>
</dbReference>
<proteinExistence type="inferred from homology"/>
<dbReference type="GO" id="GO:0005886">
    <property type="term" value="C:plasma membrane"/>
    <property type="evidence" value="ECO:0007669"/>
    <property type="project" value="UniProtKB-SubCell"/>
</dbReference>
<dbReference type="InterPro" id="IPR002842">
    <property type="entry name" value="ATPase_V1_Esu"/>
</dbReference>
<keyword evidence="4" id="KW-0375">Hydrogen ion transport</keyword>
<dbReference type="HOGENOM" id="CLU_1335010_0_0_2"/>
<sequence>MSSNSALERTINKVLSQKETELISQIDSAYQESLKNLEASRSKLDAERARIIESAKKQAENLKRQIVGSSRLSARNKELLMIETDVNEAFERAKAWLASSSKDDSYRSLLARVVEESIPSVGSDDVIVECNKNDAEQVKKIVADLSKKNPKLKARVSDQPINAIGGVRVKSADGTMSFDNTLDSRIERLKPLIRKNIARMLRGEAGEE</sequence>
<name>A0A060HIZ5_9ARCH</name>
<evidence type="ECO:0000256" key="2">
    <source>
        <dbReference type="ARBA" id="ARBA00022448"/>
    </source>
</evidence>
<dbReference type="AlphaFoldDB" id="A0A060HIZ5"/>
<keyword evidence="6" id="KW-0378">Hydrolase</keyword>
<comment type="subunit">
    <text evidence="4">Has multiple subunits with at least A(3), B(3), C, D, E, F, H, I and proteolipid K(x).</text>
</comment>
<evidence type="ECO:0000313" key="6">
    <source>
        <dbReference type="EMBL" id="AIC16549.1"/>
    </source>
</evidence>
<dbReference type="Gene3D" id="1.20.5.620">
    <property type="entry name" value="F1F0 ATP synthase subunit B, membrane domain"/>
    <property type="match status" value="1"/>
</dbReference>
<keyword evidence="7" id="KW-1185">Reference proteome</keyword>
<dbReference type="GO" id="GO:0005524">
    <property type="term" value="F:ATP binding"/>
    <property type="evidence" value="ECO:0007669"/>
    <property type="project" value="UniProtKB-UniRule"/>
</dbReference>
<dbReference type="Gene3D" id="3.30.2320.30">
    <property type="entry name" value="ATP synthase, E subunit, C-terminal"/>
    <property type="match status" value="1"/>
</dbReference>
<comment type="subcellular location">
    <subcellularLocation>
        <location evidence="4">Cell membrane</location>
        <topology evidence="4">Peripheral membrane protein</topology>
    </subcellularLocation>
</comment>
<keyword evidence="4" id="KW-0472">Membrane</keyword>
<dbReference type="GO" id="GO:0033178">
    <property type="term" value="C:proton-transporting two-sector ATPase complex, catalytic domain"/>
    <property type="evidence" value="ECO:0007669"/>
    <property type="project" value="InterPro"/>
</dbReference>
<accession>A0A060HIZ5</accession>
<keyword evidence="3 4" id="KW-0406">Ion transport</keyword>
<dbReference type="PANTHER" id="PTHR45715">
    <property type="entry name" value="ATPASE H+-TRANSPORTING V1 SUBUNIT E1A-RELATED"/>
    <property type="match status" value="1"/>
</dbReference>
<reference evidence="6 7" key="1">
    <citation type="journal article" date="2014" name="Int. J. Syst. Evol. Microbiol.">
        <title>Nitrososphaera viennensis gen. nov., sp. nov., an aerobic and mesophilic, ammonia-oxidizing archaeon from soil and a member of the archaeal phylum Thaumarchaeota.</title>
        <authorList>
            <person name="Stieglmeier M."/>
            <person name="Klingl A."/>
            <person name="Alves R.J."/>
            <person name="Rittmann S.K."/>
            <person name="Melcher M."/>
            <person name="Leisch N."/>
            <person name="Schleper C."/>
        </authorList>
    </citation>
    <scope>NUCLEOTIDE SEQUENCE [LARGE SCALE GENOMIC DNA]</scope>
    <source>
        <strain evidence="6">EN76</strain>
    </source>
</reference>
<dbReference type="SUPFAM" id="SSF160527">
    <property type="entry name" value="V-type ATPase subunit E-like"/>
    <property type="match status" value="1"/>
</dbReference>
<evidence type="ECO:0000313" key="7">
    <source>
        <dbReference type="Proteomes" id="UP000027093"/>
    </source>
</evidence>
<evidence type="ECO:0000256" key="4">
    <source>
        <dbReference type="HAMAP-Rule" id="MF_00311"/>
    </source>
</evidence>
<dbReference type="GO" id="GO:0016787">
    <property type="term" value="F:hydrolase activity"/>
    <property type="evidence" value="ECO:0007669"/>
    <property type="project" value="UniProtKB-KW"/>
</dbReference>
<dbReference type="Pfam" id="PF01991">
    <property type="entry name" value="vATP-synt_E"/>
    <property type="match status" value="1"/>
</dbReference>
<dbReference type="GO" id="GO:0046961">
    <property type="term" value="F:proton-transporting ATPase activity, rotational mechanism"/>
    <property type="evidence" value="ECO:0007669"/>
    <property type="project" value="InterPro"/>
</dbReference>
<feature type="coiled-coil region" evidence="5">
    <location>
        <begin position="34"/>
        <end position="72"/>
    </location>
</feature>
<dbReference type="HAMAP" id="MF_00311">
    <property type="entry name" value="ATP_synth_E_arch"/>
    <property type="match status" value="1"/>
</dbReference>
<dbReference type="InterPro" id="IPR038495">
    <property type="entry name" value="ATPase_E_C"/>
</dbReference>
<dbReference type="GO" id="GO:0046933">
    <property type="term" value="F:proton-transporting ATP synthase activity, rotational mechanism"/>
    <property type="evidence" value="ECO:0007669"/>
    <property type="project" value="UniProtKB-UniRule"/>
</dbReference>
<keyword evidence="5" id="KW-0175">Coiled coil</keyword>
<organism evidence="6 7">
    <name type="scientific">Nitrososphaera viennensis EN76</name>
    <dbReference type="NCBI Taxonomy" id="926571"/>
    <lineage>
        <taxon>Archaea</taxon>
        <taxon>Nitrososphaerota</taxon>
        <taxon>Nitrososphaeria</taxon>
        <taxon>Nitrososphaerales</taxon>
        <taxon>Nitrososphaeraceae</taxon>
        <taxon>Nitrososphaera</taxon>
    </lineage>
</organism>
<gene>
    <name evidence="4 6" type="primary">atpE</name>
    <name evidence="6" type="ORF">NVIE_022890</name>
</gene>